<gene>
    <name evidence="2" type="ORF">BMR96_10995</name>
</gene>
<feature type="domain" description="GP-PDE" evidence="1">
    <location>
        <begin position="1"/>
        <end position="68"/>
    </location>
</feature>
<protein>
    <recommendedName>
        <fullName evidence="1">GP-PDE domain-containing protein</fullName>
    </recommendedName>
</protein>
<dbReference type="SUPFAM" id="SSF51695">
    <property type="entry name" value="PLC-like phosphodiesterases"/>
    <property type="match status" value="1"/>
</dbReference>
<proteinExistence type="predicted"/>
<dbReference type="InterPro" id="IPR030395">
    <property type="entry name" value="GP_PDE_dom"/>
</dbReference>
<organism evidence="2 3">
    <name type="scientific">Leuconostoc pseudomesenteroides</name>
    <dbReference type="NCBI Taxonomy" id="33968"/>
    <lineage>
        <taxon>Bacteria</taxon>
        <taxon>Bacillati</taxon>
        <taxon>Bacillota</taxon>
        <taxon>Bacilli</taxon>
        <taxon>Lactobacillales</taxon>
        <taxon>Lactobacillaceae</taxon>
        <taxon>Leuconostoc</taxon>
    </lineage>
</organism>
<dbReference type="AlphaFoldDB" id="A0A1X0VAU0"/>
<accession>A0A1X0VAU0</accession>
<evidence type="ECO:0000313" key="3">
    <source>
        <dbReference type="Proteomes" id="UP000192288"/>
    </source>
</evidence>
<dbReference type="EMBL" id="MPLS01000216">
    <property type="protein sequence ID" value="ORI95587.1"/>
    <property type="molecule type" value="Genomic_DNA"/>
</dbReference>
<dbReference type="InterPro" id="IPR017946">
    <property type="entry name" value="PLC-like_Pdiesterase_TIM-brl"/>
</dbReference>
<evidence type="ECO:0000313" key="2">
    <source>
        <dbReference type="EMBL" id="ORI95587.1"/>
    </source>
</evidence>
<dbReference type="Gene3D" id="3.20.20.190">
    <property type="entry name" value="Phosphatidylinositol (PI) phosphodiesterase"/>
    <property type="match status" value="1"/>
</dbReference>
<dbReference type="GO" id="GO:0008081">
    <property type="term" value="F:phosphoric diester hydrolase activity"/>
    <property type="evidence" value="ECO:0007669"/>
    <property type="project" value="InterPro"/>
</dbReference>
<reference evidence="2 3" key="1">
    <citation type="journal article" date="2017" name="Front. Microbiol.">
        <title>Genomic Characterization of Dairy Associated Leuconostoc Species and Diversity of Leuconostocs in Undefined Mixed Mesophilic Starter Cultures.</title>
        <authorList>
            <person name="Frantzen C.A."/>
            <person name="Kot W."/>
            <person name="Pedersen T.B."/>
            <person name="Ardo Y.M."/>
            <person name="Broadbent J.R."/>
            <person name="Neve H."/>
            <person name="Hansen L.H."/>
            <person name="Dal Bello F."/>
            <person name="Ostlie H.M."/>
            <person name="Kleppen H.P."/>
            <person name="Vogensen F.K."/>
            <person name="Holo H."/>
        </authorList>
    </citation>
    <scope>NUCLEOTIDE SEQUENCE [LARGE SCALE GENOMIC DNA]</scope>
    <source>
        <strain evidence="2 3">LMGCF08</strain>
    </source>
</reference>
<dbReference type="Pfam" id="PF03009">
    <property type="entry name" value="GDPD"/>
    <property type="match status" value="1"/>
</dbReference>
<dbReference type="PROSITE" id="PS51704">
    <property type="entry name" value="GP_PDE"/>
    <property type="match status" value="1"/>
</dbReference>
<comment type="caution">
    <text evidence="2">The sequence shown here is derived from an EMBL/GenBank/DDBJ whole genome shotgun (WGS) entry which is preliminary data.</text>
</comment>
<evidence type="ECO:0000259" key="1">
    <source>
        <dbReference type="PROSITE" id="PS51704"/>
    </source>
</evidence>
<dbReference type="Proteomes" id="UP000192288">
    <property type="component" value="Unassembled WGS sequence"/>
</dbReference>
<dbReference type="RefSeq" id="WP_004164250.1">
    <property type="nucleotide sequence ID" value="NZ_MPLS01000216.1"/>
</dbReference>
<sequence length="68" mass="7546">MIAHKGVSYPNAVPNSLIALKRTIATHPDYIEIDIQPTKDGVYVLTHNTKIKTVSGGRLTYQKQIGRL</sequence>
<dbReference type="GO" id="GO:0006629">
    <property type="term" value="P:lipid metabolic process"/>
    <property type="evidence" value="ECO:0007669"/>
    <property type="project" value="InterPro"/>
</dbReference>
<name>A0A1X0VAU0_LEUPS</name>